<dbReference type="SUPFAM" id="SSF56349">
    <property type="entry name" value="DNA breaking-rejoining enzymes"/>
    <property type="match status" value="1"/>
</dbReference>
<dbReference type="PROSITE" id="PS51898">
    <property type="entry name" value="TYR_RECOMBINASE"/>
    <property type="match status" value="1"/>
</dbReference>
<evidence type="ECO:0000313" key="8">
    <source>
        <dbReference type="EMBL" id="SHL84870.1"/>
    </source>
</evidence>
<dbReference type="Pfam" id="PF00589">
    <property type="entry name" value="Phage_integrase"/>
    <property type="match status" value="1"/>
</dbReference>
<keyword evidence="2" id="KW-0229">DNA integration</keyword>
<reference evidence="9" key="1">
    <citation type="submission" date="2016-11" db="EMBL/GenBank/DDBJ databases">
        <authorList>
            <person name="Varghese N."/>
            <person name="Submissions S."/>
        </authorList>
    </citation>
    <scope>NUCLEOTIDE SEQUENCE [LARGE SCALE GENOMIC DNA]</scope>
    <source>
        <strain evidence="9">DSM 29327</strain>
    </source>
</reference>
<dbReference type="InterPro" id="IPR010998">
    <property type="entry name" value="Integrase_recombinase_N"/>
</dbReference>
<dbReference type="PANTHER" id="PTHR30629">
    <property type="entry name" value="PROPHAGE INTEGRASE"/>
    <property type="match status" value="1"/>
</dbReference>
<keyword evidence="4" id="KW-0233">DNA recombination</keyword>
<sequence length="390" mass="43556">MSLANKRIRDAKPDIQTRIIWDAEVKGLGLRITKAGAKSFVLSYRADGRKRLMTVARASEISLEAVRLLAGEALVKVRQGHDPIAERKQRRSLPTVAEAMDRYLNEHLVRRLANGRLTERTLKEYTRQAKKDVVPKIGSRHVADITRDEVEKLLDPLPPVMANRVCALLSAFFNQVEHWEYRPQHTNPARGIEKAREEERDRTLSASELSALGQALETTDSLNPSAVLAIRLAAITGLRIGEILDMHWDDVDLESGFLVLPKSKTGRRIHTLPSAAQALVAAAGRAGDYVVFGRRVDRPMDYSAVRRHWVKVCQVAGIEGARLHDLRRTIMTEAAALGVGSHLLRDMVGHKTTAMADRYARRAGAPLVELRQRMGDSMAEKLLGNEEKDE</sequence>
<dbReference type="GO" id="GO:0015074">
    <property type="term" value="P:DNA integration"/>
    <property type="evidence" value="ECO:0007669"/>
    <property type="project" value="UniProtKB-KW"/>
</dbReference>
<dbReference type="Gene3D" id="1.10.150.130">
    <property type="match status" value="1"/>
</dbReference>
<name>A0A1M7DZI8_9RHOB</name>
<evidence type="ECO:0000259" key="7">
    <source>
        <dbReference type="PROSITE" id="PS51900"/>
    </source>
</evidence>
<gene>
    <name evidence="8" type="ORF">SAMN05444414_1611</name>
</gene>
<evidence type="ECO:0000313" key="9">
    <source>
        <dbReference type="Proteomes" id="UP000184191"/>
    </source>
</evidence>
<dbReference type="Pfam" id="PF13356">
    <property type="entry name" value="Arm-DNA-bind_3"/>
    <property type="match status" value="1"/>
</dbReference>
<evidence type="ECO:0000256" key="3">
    <source>
        <dbReference type="ARBA" id="ARBA00023125"/>
    </source>
</evidence>
<evidence type="ECO:0000256" key="4">
    <source>
        <dbReference type="ARBA" id="ARBA00023172"/>
    </source>
</evidence>
<dbReference type="Gene3D" id="3.30.160.390">
    <property type="entry name" value="Integrase, DNA-binding domain"/>
    <property type="match status" value="1"/>
</dbReference>
<keyword evidence="9" id="KW-1185">Reference proteome</keyword>
<feature type="domain" description="Tyr recombinase" evidence="6">
    <location>
        <begin position="199"/>
        <end position="372"/>
    </location>
</feature>
<dbReference type="GO" id="GO:0003677">
    <property type="term" value="F:DNA binding"/>
    <property type="evidence" value="ECO:0007669"/>
    <property type="project" value="UniProtKB-UniRule"/>
</dbReference>
<dbReference type="InterPro" id="IPR050808">
    <property type="entry name" value="Phage_Integrase"/>
</dbReference>
<dbReference type="STRING" id="1054996.SAMN05444414_1611"/>
<dbReference type="Gene3D" id="1.10.443.10">
    <property type="entry name" value="Intergrase catalytic core"/>
    <property type="match status" value="1"/>
</dbReference>
<evidence type="ECO:0000256" key="5">
    <source>
        <dbReference type="PROSITE-ProRule" id="PRU01248"/>
    </source>
</evidence>
<dbReference type="InterPro" id="IPR038488">
    <property type="entry name" value="Integrase_DNA-bd_sf"/>
</dbReference>
<organism evidence="8 9">
    <name type="scientific">Roseovarius marisflavi</name>
    <dbReference type="NCBI Taxonomy" id="1054996"/>
    <lineage>
        <taxon>Bacteria</taxon>
        <taxon>Pseudomonadati</taxon>
        <taxon>Pseudomonadota</taxon>
        <taxon>Alphaproteobacteria</taxon>
        <taxon>Rhodobacterales</taxon>
        <taxon>Roseobacteraceae</taxon>
        <taxon>Roseovarius</taxon>
    </lineage>
</organism>
<dbReference type="RefSeq" id="WP_073201131.1">
    <property type="nucleotide sequence ID" value="NZ_FRBN01000061.1"/>
</dbReference>
<dbReference type="InterPro" id="IPR025166">
    <property type="entry name" value="Integrase_DNA_bind_dom"/>
</dbReference>
<protein>
    <submittedName>
        <fullName evidence="8">Site-specific recombinase XerD</fullName>
    </submittedName>
</protein>
<accession>A0A1M7DZI8</accession>
<dbReference type="CDD" id="cd00796">
    <property type="entry name" value="INT_Rci_Hp1_C"/>
    <property type="match status" value="1"/>
</dbReference>
<dbReference type="Proteomes" id="UP000184191">
    <property type="component" value="Unassembled WGS sequence"/>
</dbReference>
<dbReference type="PANTHER" id="PTHR30629:SF2">
    <property type="entry name" value="PROPHAGE INTEGRASE INTS-RELATED"/>
    <property type="match status" value="1"/>
</dbReference>
<keyword evidence="3 5" id="KW-0238">DNA-binding</keyword>
<feature type="domain" description="Core-binding (CB)" evidence="7">
    <location>
        <begin position="94"/>
        <end position="177"/>
    </location>
</feature>
<dbReference type="InterPro" id="IPR013762">
    <property type="entry name" value="Integrase-like_cat_sf"/>
</dbReference>
<evidence type="ECO:0000256" key="2">
    <source>
        <dbReference type="ARBA" id="ARBA00022908"/>
    </source>
</evidence>
<evidence type="ECO:0000256" key="1">
    <source>
        <dbReference type="ARBA" id="ARBA00008857"/>
    </source>
</evidence>
<dbReference type="PROSITE" id="PS51900">
    <property type="entry name" value="CB"/>
    <property type="match status" value="1"/>
</dbReference>
<dbReference type="InterPro" id="IPR044068">
    <property type="entry name" value="CB"/>
</dbReference>
<dbReference type="GO" id="GO:0006310">
    <property type="term" value="P:DNA recombination"/>
    <property type="evidence" value="ECO:0007669"/>
    <property type="project" value="UniProtKB-KW"/>
</dbReference>
<dbReference type="AlphaFoldDB" id="A0A1M7DZI8"/>
<dbReference type="InterPro" id="IPR002104">
    <property type="entry name" value="Integrase_catalytic"/>
</dbReference>
<comment type="similarity">
    <text evidence="1">Belongs to the 'phage' integrase family.</text>
</comment>
<dbReference type="EMBL" id="FRBN01000061">
    <property type="protein sequence ID" value="SHL84870.1"/>
    <property type="molecule type" value="Genomic_DNA"/>
</dbReference>
<dbReference type="InterPro" id="IPR011010">
    <property type="entry name" value="DNA_brk_join_enz"/>
</dbReference>
<proteinExistence type="inferred from homology"/>
<evidence type="ECO:0000259" key="6">
    <source>
        <dbReference type="PROSITE" id="PS51898"/>
    </source>
</evidence>